<proteinExistence type="predicted"/>
<evidence type="ECO:0000313" key="2">
    <source>
        <dbReference type="EMBL" id="WVY89807.1"/>
    </source>
</evidence>
<feature type="compositionally biased region" description="Acidic residues" evidence="1">
    <location>
        <begin position="383"/>
        <end position="396"/>
    </location>
</feature>
<name>A0AAQ3MEZ2_VIGMU</name>
<feature type="compositionally biased region" description="Low complexity" evidence="1">
    <location>
        <begin position="84"/>
        <end position="97"/>
    </location>
</feature>
<reference evidence="2 3" key="1">
    <citation type="journal article" date="2023" name="Life. Sci Alliance">
        <title>Evolutionary insights into 3D genome organization and epigenetic landscape of Vigna mungo.</title>
        <authorList>
            <person name="Junaid A."/>
            <person name="Singh B."/>
            <person name="Bhatia S."/>
        </authorList>
    </citation>
    <scope>NUCLEOTIDE SEQUENCE [LARGE SCALE GENOMIC DNA]</scope>
    <source>
        <strain evidence="2">Urdbean</strain>
    </source>
</reference>
<dbReference type="AlphaFoldDB" id="A0AAQ3MEZ2"/>
<gene>
    <name evidence="2" type="ORF">V8G54_035321</name>
</gene>
<dbReference type="Proteomes" id="UP001374535">
    <property type="component" value="Chromosome 11"/>
</dbReference>
<feature type="region of interest" description="Disordered" evidence="1">
    <location>
        <begin position="278"/>
        <end position="329"/>
    </location>
</feature>
<organism evidence="2 3">
    <name type="scientific">Vigna mungo</name>
    <name type="common">Black gram</name>
    <name type="synonym">Phaseolus mungo</name>
    <dbReference type="NCBI Taxonomy" id="3915"/>
    <lineage>
        <taxon>Eukaryota</taxon>
        <taxon>Viridiplantae</taxon>
        <taxon>Streptophyta</taxon>
        <taxon>Embryophyta</taxon>
        <taxon>Tracheophyta</taxon>
        <taxon>Spermatophyta</taxon>
        <taxon>Magnoliopsida</taxon>
        <taxon>eudicotyledons</taxon>
        <taxon>Gunneridae</taxon>
        <taxon>Pentapetalae</taxon>
        <taxon>rosids</taxon>
        <taxon>fabids</taxon>
        <taxon>Fabales</taxon>
        <taxon>Fabaceae</taxon>
        <taxon>Papilionoideae</taxon>
        <taxon>50 kb inversion clade</taxon>
        <taxon>NPAAA clade</taxon>
        <taxon>indigoferoid/millettioid clade</taxon>
        <taxon>Phaseoleae</taxon>
        <taxon>Vigna</taxon>
    </lineage>
</organism>
<evidence type="ECO:0000313" key="3">
    <source>
        <dbReference type="Proteomes" id="UP001374535"/>
    </source>
</evidence>
<evidence type="ECO:0000256" key="1">
    <source>
        <dbReference type="SAM" id="MobiDB-lite"/>
    </source>
</evidence>
<keyword evidence="3" id="KW-1185">Reference proteome</keyword>
<feature type="region of interest" description="Disordered" evidence="1">
    <location>
        <begin position="58"/>
        <end position="102"/>
    </location>
</feature>
<sequence>MPDRSVRCHRGSLCVLQVGWWFVAVRVRLVRRKGGGSTVKKARKAKYVLRVPSTIPFSNASTRPDVGSSRPPPPSMVPTPSVGPTPSTIGPTPSVVGPTPPTVVPTPLVVGPTPSLDVHQPSTDVVDPADTDDLDGPAPRDQPFIEPCGKGFLPSRVVSQAITRIIKQQFLQPWASWGVIPDDDKKLFWERFKEKVQWAAEHEAQIQKNFNMKASHRLSEMFRDARIAGQRPHWAAALGRAVHVDEVFTQTHIRKETGEYVDERSRKTIEDFSTRLTQARPEGGYGPDGSGPNVGLIPSGEKRKDDCMGAGRGGIFKHQPSTSTTFDPNNVVSKDAYDSLLARFENLENLVRTLVPQQGHTAPSSSQQPCPPQQPPFQTTAMQDEDSDDSDDPDNPDDYHRF</sequence>
<accession>A0AAQ3MEZ2</accession>
<dbReference type="EMBL" id="CP144690">
    <property type="protein sequence ID" value="WVY89807.1"/>
    <property type="molecule type" value="Genomic_DNA"/>
</dbReference>
<protein>
    <submittedName>
        <fullName evidence="2">Uncharacterized protein</fullName>
    </submittedName>
</protein>
<feature type="compositionally biased region" description="Polar residues" evidence="1">
    <location>
        <begin position="319"/>
        <end position="329"/>
    </location>
</feature>
<feature type="region of interest" description="Disordered" evidence="1">
    <location>
        <begin position="354"/>
        <end position="402"/>
    </location>
</feature>
<feature type="compositionally biased region" description="Pro residues" evidence="1">
    <location>
        <begin position="70"/>
        <end position="83"/>
    </location>
</feature>